<dbReference type="HOGENOM" id="CLU_3184780_0_0_6"/>
<gene>
    <name evidence="1" type="ordered locus">KOX_03270</name>
</gene>
<dbReference type="Proteomes" id="UP000007843">
    <property type="component" value="Chromosome"/>
</dbReference>
<reference evidence="1 2" key="1">
    <citation type="journal article" date="2012" name="J. Bacteriol.">
        <title>Complete genome sequence of Klebsiella oxytoca KCTC 1686, used in production of 2,3-butanediol.</title>
        <authorList>
            <person name="Shin S.H."/>
            <person name="Kim S."/>
            <person name="Kim J.Y."/>
            <person name="Lee S."/>
            <person name="Um Y."/>
            <person name="Oh M.K."/>
            <person name="Kim Y.R."/>
            <person name="Lee J."/>
            <person name="Yang K.S."/>
        </authorList>
    </citation>
    <scope>NUCLEOTIDE SEQUENCE [LARGE SCALE GENOMIC DNA]</scope>
    <source>
        <strain evidence="2">ATCC 8724 / DSM 4798 / JCM 20051 / NBRC 3318 / NRRL B-199 / KCTC 1686</strain>
    </source>
</reference>
<protein>
    <submittedName>
        <fullName evidence="1">Uncharacterized protein</fullName>
    </submittedName>
</protein>
<dbReference type="AlphaFoldDB" id="A0A0H3H1W3"/>
<evidence type="ECO:0000313" key="1">
    <source>
        <dbReference type="EMBL" id="AEX02393.1"/>
    </source>
</evidence>
<name>A0A0H3H1W3_KLEM8</name>
<dbReference type="KEGG" id="kox:KOX_03270"/>
<dbReference type="EMBL" id="CP003218">
    <property type="protein sequence ID" value="AEX02393.1"/>
    <property type="molecule type" value="Genomic_DNA"/>
</dbReference>
<proteinExistence type="predicted"/>
<organism evidence="1 2">
    <name type="scientific">Klebsiella michiganensis (strain ATCC 8724 / DSM 4798 / JCM 20051 / NBRC 3318 / NRRL B-199 / KCTC 1686 / BUCSAV 143 / CCM 1901)</name>
    <dbReference type="NCBI Taxonomy" id="1006551"/>
    <lineage>
        <taxon>Bacteria</taxon>
        <taxon>Pseudomonadati</taxon>
        <taxon>Pseudomonadota</taxon>
        <taxon>Gammaproteobacteria</taxon>
        <taxon>Enterobacterales</taxon>
        <taxon>Enterobacteriaceae</taxon>
        <taxon>Klebsiella/Raoultella group</taxon>
        <taxon>Klebsiella</taxon>
    </lineage>
</organism>
<evidence type="ECO:0000313" key="2">
    <source>
        <dbReference type="Proteomes" id="UP000007843"/>
    </source>
</evidence>
<accession>A0A0H3H1W3</accession>
<sequence length="46" mass="5368">MVINIYVELIKKYIILREAYLIILYMALQQLELHIAEGHVLANAIL</sequence>